<reference evidence="1" key="1">
    <citation type="submission" date="2018-02" db="EMBL/GenBank/DDBJ databases">
        <title>Rhizophora mucronata_Transcriptome.</title>
        <authorList>
            <person name="Meera S.P."/>
            <person name="Sreeshan A."/>
            <person name="Augustine A."/>
        </authorList>
    </citation>
    <scope>NUCLEOTIDE SEQUENCE</scope>
    <source>
        <tissue evidence="1">Leaf</tissue>
    </source>
</reference>
<proteinExistence type="predicted"/>
<sequence>MFNHMHSSLRSCIKRTFGLWKRRWRILYLRPCYSFHMQKDIVIASKTLYNYIH</sequence>
<dbReference type="AlphaFoldDB" id="A0A2P2IKS2"/>
<dbReference type="EMBL" id="GGEC01001349">
    <property type="protein sequence ID" value="MBW81832.1"/>
    <property type="molecule type" value="Transcribed_RNA"/>
</dbReference>
<organism evidence="1">
    <name type="scientific">Rhizophora mucronata</name>
    <name type="common">Asiatic mangrove</name>
    <dbReference type="NCBI Taxonomy" id="61149"/>
    <lineage>
        <taxon>Eukaryota</taxon>
        <taxon>Viridiplantae</taxon>
        <taxon>Streptophyta</taxon>
        <taxon>Embryophyta</taxon>
        <taxon>Tracheophyta</taxon>
        <taxon>Spermatophyta</taxon>
        <taxon>Magnoliopsida</taxon>
        <taxon>eudicotyledons</taxon>
        <taxon>Gunneridae</taxon>
        <taxon>Pentapetalae</taxon>
        <taxon>rosids</taxon>
        <taxon>fabids</taxon>
        <taxon>Malpighiales</taxon>
        <taxon>Rhizophoraceae</taxon>
        <taxon>Rhizophora</taxon>
    </lineage>
</organism>
<protein>
    <submittedName>
        <fullName evidence="1">Uncharacterized protein</fullName>
    </submittedName>
</protein>
<evidence type="ECO:0000313" key="1">
    <source>
        <dbReference type="EMBL" id="MBW81832.1"/>
    </source>
</evidence>
<accession>A0A2P2IKS2</accession>
<name>A0A2P2IKS2_RHIMU</name>